<dbReference type="InterPro" id="IPR022791">
    <property type="entry name" value="L-PG_synthase/AglD"/>
</dbReference>
<gene>
    <name evidence="6" type="primary">mprF</name>
    <name evidence="7" type="ORF">KDK92_09715</name>
</gene>
<comment type="function">
    <text evidence="6">Catalyzes the transfer of a lysyl group from L-lysyl-tRNA(Lys) to membrane-bound phosphatidylglycerol (PG), which produces lysylphosphatidylglycerol (LPG), a major component of the bacterial membrane with a positive net charge. LPG synthesis contributes to bacterial virulence as it is involved in the resistance mechanism against cationic antimicrobial peptides (CAMP) produces by the host's immune system (defensins, cathelicidins) and by the competing microorganisms.</text>
</comment>
<accession>A0A9J6P0H4</accession>
<protein>
    <recommendedName>
        <fullName evidence="6">Phosphatidylglycerol lysyltransferase</fullName>
        <ecNumber evidence="6">2.3.2.3</ecNumber>
    </recommendedName>
    <alternativeName>
        <fullName evidence="6">Lysylphosphatidylglycerol synthase</fullName>
    </alternativeName>
</protein>
<comment type="catalytic activity">
    <reaction evidence="6">
        <text>L-lysyl-tRNA(Lys) + a 1,2-diacyl-sn-glycero-3-phospho-(1'-sn-glycerol) = a 1,2-diacyl-sn-glycero-3-phospho-1'-(3'-O-L-lysyl)-sn-glycerol + tRNA(Lys)</text>
        <dbReference type="Rhea" id="RHEA:10668"/>
        <dbReference type="Rhea" id="RHEA-COMP:9696"/>
        <dbReference type="Rhea" id="RHEA-COMP:9697"/>
        <dbReference type="ChEBI" id="CHEBI:64716"/>
        <dbReference type="ChEBI" id="CHEBI:75792"/>
        <dbReference type="ChEBI" id="CHEBI:78442"/>
        <dbReference type="ChEBI" id="CHEBI:78529"/>
        <dbReference type="EC" id="2.3.2.3"/>
    </reaction>
</comment>
<keyword evidence="4 6" id="KW-1133">Transmembrane helix</keyword>
<dbReference type="RefSeq" id="WP_250859065.1">
    <property type="nucleotide sequence ID" value="NZ_JAGSOJ010000002.1"/>
</dbReference>
<keyword evidence="6" id="KW-0443">Lipid metabolism</keyword>
<organism evidence="7 8">
    <name type="scientific">Oceanirhabdus seepicola</name>
    <dbReference type="NCBI Taxonomy" id="2828781"/>
    <lineage>
        <taxon>Bacteria</taxon>
        <taxon>Bacillati</taxon>
        <taxon>Bacillota</taxon>
        <taxon>Clostridia</taxon>
        <taxon>Eubacteriales</taxon>
        <taxon>Clostridiaceae</taxon>
        <taxon>Oceanirhabdus</taxon>
    </lineage>
</organism>
<feature type="transmembrane region" description="Helical" evidence="6">
    <location>
        <begin position="39"/>
        <end position="55"/>
    </location>
</feature>
<evidence type="ECO:0000256" key="4">
    <source>
        <dbReference type="ARBA" id="ARBA00022989"/>
    </source>
</evidence>
<dbReference type="PANTHER" id="PTHR37693:SF1">
    <property type="entry name" value="INTEGRAL MEMBRANE PROTEIN"/>
    <property type="match status" value="1"/>
</dbReference>
<comment type="caution">
    <text evidence="7">The sequence shown here is derived from an EMBL/GenBank/DDBJ whole genome shotgun (WGS) entry which is preliminary data.</text>
</comment>
<comment type="subcellular location">
    <subcellularLocation>
        <location evidence="1 6">Cell membrane</location>
        <topology evidence="1 6">Multi-pass membrane protein</topology>
    </subcellularLocation>
</comment>
<evidence type="ECO:0000313" key="8">
    <source>
        <dbReference type="Proteomes" id="UP001056429"/>
    </source>
</evidence>
<feature type="transmembrane region" description="Helical" evidence="6">
    <location>
        <begin position="226"/>
        <end position="247"/>
    </location>
</feature>
<evidence type="ECO:0000313" key="7">
    <source>
        <dbReference type="EMBL" id="MCM1990019.1"/>
    </source>
</evidence>
<dbReference type="EMBL" id="JAGSOJ010000002">
    <property type="protein sequence ID" value="MCM1990019.1"/>
    <property type="molecule type" value="Genomic_DNA"/>
</dbReference>
<keyword evidence="8" id="KW-1185">Reference proteome</keyword>
<evidence type="ECO:0000256" key="5">
    <source>
        <dbReference type="ARBA" id="ARBA00023136"/>
    </source>
</evidence>
<dbReference type="GO" id="GO:0006629">
    <property type="term" value="P:lipid metabolic process"/>
    <property type="evidence" value="ECO:0007669"/>
    <property type="project" value="UniProtKB-KW"/>
</dbReference>
<feature type="transmembrane region" description="Helical" evidence="6">
    <location>
        <begin position="259"/>
        <end position="281"/>
    </location>
</feature>
<dbReference type="Pfam" id="PF03706">
    <property type="entry name" value="LPG_synthase_TM"/>
    <property type="match status" value="1"/>
</dbReference>
<comment type="similarity">
    <text evidence="6">Belongs to the LPG synthase family.</text>
</comment>
<dbReference type="NCBIfam" id="TIGR00374">
    <property type="entry name" value="flippase-like domain"/>
    <property type="match status" value="1"/>
</dbReference>
<dbReference type="EC" id="2.3.2.3" evidence="6"/>
<evidence type="ECO:0000256" key="3">
    <source>
        <dbReference type="ARBA" id="ARBA00022692"/>
    </source>
</evidence>
<feature type="transmembrane region" description="Helical" evidence="6">
    <location>
        <begin position="7"/>
        <end position="27"/>
    </location>
</feature>
<keyword evidence="5 6" id="KW-0472">Membrane</keyword>
<name>A0A9J6P0H4_9CLOT</name>
<keyword evidence="6" id="KW-0046">Antibiotic resistance</keyword>
<dbReference type="GO" id="GO:0005886">
    <property type="term" value="C:plasma membrane"/>
    <property type="evidence" value="ECO:0007669"/>
    <property type="project" value="UniProtKB-SubCell"/>
</dbReference>
<feature type="transmembrane region" description="Helical" evidence="6">
    <location>
        <begin position="122"/>
        <end position="139"/>
    </location>
</feature>
<evidence type="ECO:0000256" key="1">
    <source>
        <dbReference type="ARBA" id="ARBA00004651"/>
    </source>
</evidence>
<proteinExistence type="inferred from homology"/>
<keyword evidence="6" id="KW-0808">Transferase</keyword>
<evidence type="ECO:0000256" key="6">
    <source>
        <dbReference type="RuleBase" id="RU363042"/>
    </source>
</evidence>
<reference evidence="7" key="1">
    <citation type="journal article" date="2021" name="mSystems">
        <title>Bacteria and Archaea Synergistically Convert Glycine Betaine to Biogenic Methane in the Formosa Cold Seep of the South China Sea.</title>
        <authorList>
            <person name="Li L."/>
            <person name="Zhang W."/>
            <person name="Zhang S."/>
            <person name="Song L."/>
            <person name="Sun Q."/>
            <person name="Zhang H."/>
            <person name="Xiang H."/>
            <person name="Dong X."/>
        </authorList>
    </citation>
    <scope>NUCLEOTIDE SEQUENCE</scope>
    <source>
        <strain evidence="7">ZWT</strain>
    </source>
</reference>
<dbReference type="AlphaFoldDB" id="A0A9J6P0H4"/>
<evidence type="ECO:0000256" key="2">
    <source>
        <dbReference type="ARBA" id="ARBA00022475"/>
    </source>
</evidence>
<reference evidence="7" key="2">
    <citation type="submission" date="2021-04" db="EMBL/GenBank/DDBJ databases">
        <authorList>
            <person name="Dong X."/>
        </authorList>
    </citation>
    <scope>NUCLEOTIDE SEQUENCE</scope>
    <source>
        <strain evidence="7">ZWT</strain>
    </source>
</reference>
<dbReference type="GO" id="GO:0046677">
    <property type="term" value="P:response to antibiotic"/>
    <property type="evidence" value="ECO:0007669"/>
    <property type="project" value="UniProtKB-KW"/>
</dbReference>
<keyword evidence="3 6" id="KW-0812">Transmembrane</keyword>
<feature type="transmembrane region" description="Helical" evidence="6">
    <location>
        <begin position="302"/>
        <end position="326"/>
    </location>
</feature>
<dbReference type="Proteomes" id="UP001056429">
    <property type="component" value="Unassembled WGS sequence"/>
</dbReference>
<dbReference type="PANTHER" id="PTHR37693">
    <property type="entry name" value="PHOSPHATIDYLGLYCEROL LYSYLTRANSFERASE"/>
    <property type="match status" value="1"/>
</dbReference>
<dbReference type="GO" id="GO:0050071">
    <property type="term" value="F:phosphatidylglycerol lysyltransferase activity"/>
    <property type="evidence" value="ECO:0007669"/>
    <property type="project" value="UniProtKB-EC"/>
</dbReference>
<feature type="transmembrane region" description="Helical" evidence="6">
    <location>
        <begin position="151"/>
        <end position="173"/>
    </location>
</feature>
<keyword evidence="2" id="KW-1003">Cell membrane</keyword>
<sequence>MKDRLNLIIGGASGLVLLIFISLTKGWGDLIKQLTSLKYEWIIGAFLCMFLYWIFESKSLQTIMKSLTKVDSLKKSFKVTMIGQFFNSVTPFASGGQPAQLFALTKEGIGAGEAGSILMMKYIVYQSVLTVYSIVLIVWKAPFFQGKLKNIFYLSMIGFIVNTGVIIALLIFAKYKKFTHSFFNLLNKLLNKLKIVKDVKSMEQKLDEQLDKFHDNIIILKKNKRVIANAIIYTTLQLTVFFAIPYFVYYSFEGGNAQLINMIAANAFVMMLTAFIPLPGASGGAEGGFYIFFQLFFQEQNILTGILIWRIITFYSCLIFGAVVLMRTSYSKGLLETK</sequence>